<gene>
    <name evidence="6" type="ORF">SAMN04487958_10983</name>
</gene>
<evidence type="ECO:0000256" key="1">
    <source>
        <dbReference type="ARBA" id="ARBA00005495"/>
    </source>
</evidence>
<dbReference type="SUPFAM" id="SSF51316">
    <property type="entry name" value="Mss4-like"/>
    <property type="match status" value="1"/>
</dbReference>
<feature type="domain" description="CENP-V/GFA" evidence="5">
    <location>
        <begin position="7"/>
        <end position="105"/>
    </location>
</feature>
<comment type="similarity">
    <text evidence="1">Belongs to the Gfa family.</text>
</comment>
<evidence type="ECO:0000313" key="6">
    <source>
        <dbReference type="EMBL" id="SES20512.1"/>
    </source>
</evidence>
<keyword evidence="4" id="KW-0456">Lyase</keyword>
<dbReference type="Proteomes" id="UP000198505">
    <property type="component" value="Unassembled WGS sequence"/>
</dbReference>
<evidence type="ECO:0000259" key="5">
    <source>
        <dbReference type="PROSITE" id="PS51891"/>
    </source>
</evidence>
<evidence type="ECO:0000256" key="3">
    <source>
        <dbReference type="ARBA" id="ARBA00022833"/>
    </source>
</evidence>
<evidence type="ECO:0000256" key="2">
    <source>
        <dbReference type="ARBA" id="ARBA00022723"/>
    </source>
</evidence>
<proteinExistence type="inferred from homology"/>
<dbReference type="Pfam" id="PF04828">
    <property type="entry name" value="GFA"/>
    <property type="match status" value="1"/>
</dbReference>
<keyword evidence="3" id="KW-0862">Zinc</keyword>
<reference evidence="7" key="1">
    <citation type="submission" date="2016-10" db="EMBL/GenBank/DDBJ databases">
        <authorList>
            <person name="Varghese N."/>
            <person name="Submissions S."/>
        </authorList>
    </citation>
    <scope>NUCLEOTIDE SEQUENCE [LARGE SCALE GENOMIC DNA]</scope>
    <source>
        <strain evidence="7">CGMCC 1.6495</strain>
    </source>
</reference>
<dbReference type="GO" id="GO:0046872">
    <property type="term" value="F:metal ion binding"/>
    <property type="evidence" value="ECO:0007669"/>
    <property type="project" value="UniProtKB-KW"/>
</dbReference>
<sequence>MASTTQRQGACLCGMVSVTVTTNSHHVGVCHCSMCRKWGGGPMFAVEFAGDVDFQGTENISLFSSSEWAERGFCQQCGTHLFYRLKQDAHYALPVGLLDDSDDWQITEQIFIDQKPRYYSLAEKTKQLTGEEVFAQYGE</sequence>
<keyword evidence="7" id="KW-1185">Reference proteome</keyword>
<dbReference type="PROSITE" id="PS51891">
    <property type="entry name" value="CENP_V_GFA"/>
    <property type="match status" value="1"/>
</dbReference>
<dbReference type="PANTHER" id="PTHR33337">
    <property type="entry name" value="GFA DOMAIN-CONTAINING PROTEIN"/>
    <property type="match status" value="1"/>
</dbReference>
<dbReference type="STRING" id="416874.SAMN04487958_10983"/>
<keyword evidence="2" id="KW-0479">Metal-binding</keyword>
<evidence type="ECO:0000313" key="7">
    <source>
        <dbReference type="Proteomes" id="UP000198505"/>
    </source>
</evidence>
<accession>A0A1H9VFT7</accession>
<dbReference type="InterPro" id="IPR006913">
    <property type="entry name" value="CENP-V/GFA"/>
</dbReference>
<name>A0A1H9VFT7_9GAMM</name>
<dbReference type="AlphaFoldDB" id="A0A1H9VFT7"/>
<protein>
    <submittedName>
        <fullName evidence="6">Uncharacterized conserved protein</fullName>
    </submittedName>
</protein>
<organism evidence="6 7">
    <name type="scientific">Vreelandella subterranea</name>
    <dbReference type="NCBI Taxonomy" id="416874"/>
    <lineage>
        <taxon>Bacteria</taxon>
        <taxon>Pseudomonadati</taxon>
        <taxon>Pseudomonadota</taxon>
        <taxon>Gammaproteobacteria</taxon>
        <taxon>Oceanospirillales</taxon>
        <taxon>Halomonadaceae</taxon>
        <taxon>Vreelandella</taxon>
    </lineage>
</organism>
<dbReference type="Gene3D" id="3.90.1590.10">
    <property type="entry name" value="glutathione-dependent formaldehyde- activating enzyme (gfa)"/>
    <property type="match status" value="1"/>
</dbReference>
<dbReference type="GO" id="GO:0016846">
    <property type="term" value="F:carbon-sulfur lyase activity"/>
    <property type="evidence" value="ECO:0007669"/>
    <property type="project" value="InterPro"/>
</dbReference>
<dbReference type="PANTHER" id="PTHR33337:SF40">
    <property type="entry name" value="CENP-V_GFA DOMAIN-CONTAINING PROTEIN-RELATED"/>
    <property type="match status" value="1"/>
</dbReference>
<evidence type="ECO:0000256" key="4">
    <source>
        <dbReference type="ARBA" id="ARBA00023239"/>
    </source>
</evidence>
<dbReference type="RefSeq" id="WP_092828789.1">
    <property type="nucleotide sequence ID" value="NZ_FOGS01000009.1"/>
</dbReference>
<dbReference type="InterPro" id="IPR011057">
    <property type="entry name" value="Mss4-like_sf"/>
</dbReference>
<dbReference type="EMBL" id="FOGS01000009">
    <property type="protein sequence ID" value="SES20512.1"/>
    <property type="molecule type" value="Genomic_DNA"/>
</dbReference>